<dbReference type="InterPro" id="IPR027417">
    <property type="entry name" value="P-loop_NTPase"/>
</dbReference>
<dbReference type="EMBL" id="LCIR01000015">
    <property type="protein sequence ID" value="KKT59337.1"/>
    <property type="molecule type" value="Genomic_DNA"/>
</dbReference>
<dbReference type="SMART" id="SM00487">
    <property type="entry name" value="DEXDc"/>
    <property type="match status" value="1"/>
</dbReference>
<accession>A0A0G1KSK6</accession>
<dbReference type="SUPFAM" id="SSF52540">
    <property type="entry name" value="P-loop containing nucleoside triphosphate hydrolases"/>
    <property type="match status" value="1"/>
</dbReference>
<evidence type="ECO:0000259" key="1">
    <source>
        <dbReference type="PROSITE" id="PS51192"/>
    </source>
</evidence>
<dbReference type="CDD" id="cd18785">
    <property type="entry name" value="SF2_C"/>
    <property type="match status" value="1"/>
</dbReference>
<dbReference type="InterPro" id="IPR003593">
    <property type="entry name" value="AAA+_ATPase"/>
</dbReference>
<dbReference type="AlphaFoldDB" id="A0A0G1KSK6"/>
<evidence type="ECO:0000313" key="2">
    <source>
        <dbReference type="EMBL" id="KKT59337.1"/>
    </source>
</evidence>
<reference evidence="2 3" key="1">
    <citation type="journal article" date="2015" name="Nature">
        <title>rRNA introns, odd ribosomes, and small enigmatic genomes across a large radiation of phyla.</title>
        <authorList>
            <person name="Brown C.T."/>
            <person name="Hug L.A."/>
            <person name="Thomas B.C."/>
            <person name="Sharon I."/>
            <person name="Castelle C.J."/>
            <person name="Singh A."/>
            <person name="Wilkins M.J."/>
            <person name="Williams K.H."/>
            <person name="Banfield J.F."/>
        </authorList>
    </citation>
    <scope>NUCLEOTIDE SEQUENCE [LARGE SCALE GENOMIC DNA]</scope>
</reference>
<dbReference type="PANTHER" id="PTHR47396">
    <property type="entry name" value="TYPE I RESTRICTION ENZYME ECOKI R PROTEIN"/>
    <property type="match status" value="1"/>
</dbReference>
<protein>
    <recommendedName>
        <fullName evidence="1">Helicase ATP-binding domain-containing protein</fullName>
    </recommendedName>
</protein>
<organism evidence="2 3">
    <name type="scientific">Candidatus Giovannonibacteria bacterium GW2011_GWA1_44_25</name>
    <dbReference type="NCBI Taxonomy" id="1618645"/>
    <lineage>
        <taxon>Bacteria</taxon>
        <taxon>Candidatus Giovannoniibacteriota</taxon>
    </lineage>
</organism>
<dbReference type="GO" id="GO:0016787">
    <property type="term" value="F:hydrolase activity"/>
    <property type="evidence" value="ECO:0007669"/>
    <property type="project" value="InterPro"/>
</dbReference>
<comment type="caution">
    <text evidence="2">The sequence shown here is derived from an EMBL/GenBank/DDBJ whole genome shotgun (WGS) entry which is preliminary data.</text>
</comment>
<sequence>MIELKDYQKQAVENLHRKIENSLHSPENETVIFQAPTGSGKTVVVSELLKELVKNRDDEKTFSIIWVSVRMLHEQSKEKLEKYYEDDRSLQCSYFEDLEDRKIGENEILFINWHSINKKDINIFVRENEQDNNLNSIVKNTKNDGRTIILVIDESHHTASSEKSKELLEIISPKVTLEVSATPHLTENIAEIERIRLADVKAEEMIKSEITINPEFLDIKIGSKSSDEIVITEALKKRIELARMYKKVGSNINPLMLIQLPDNKSNLISKKEDVIKILEKQGITEKNGKLAIWLSEDKSDTLQNIEKNDNQVEVLIFKQAIALGWDCPRASILVIFRESKSFTFTIQTIGRIMRMPELKYYSKEPELNQGYVFTNLPSIEITEDYAKDYLTIYESKRDSKLYKEISLPSIYLKRQRERTRLSGEFPKLFMKIAEDNDLKKNIQLKPSKIVSPIIADGKITDIDKAGEIKQKGTIKVALNEKELQEMFDKFIIQNCTPYAPADSSDRMKTALYQFFNQQFKFAKYDPEVQRIVLGKENVQLFVNTINLAKEKYKKEVVEKLAEKRELQETPKWEVPILTSYNSRYKKEEQPLSVMKPFYTAKPSEPERQFIEFLNASKKTVKWWYKNGDTDSKYFAVLRDDDQAFYPDFIVQLHNGRIGIFDTKSGMTAKDAKERAECLQKYIKIQNKKGKNLIGGIAVYVNGTWRYNDKEKYEYDPNDLSDWKILIL</sequence>
<evidence type="ECO:0000313" key="3">
    <source>
        <dbReference type="Proteomes" id="UP000034087"/>
    </source>
</evidence>
<dbReference type="GO" id="GO:0005829">
    <property type="term" value="C:cytosol"/>
    <property type="evidence" value="ECO:0007669"/>
    <property type="project" value="TreeGrafter"/>
</dbReference>
<dbReference type="GO" id="GO:0005524">
    <property type="term" value="F:ATP binding"/>
    <property type="evidence" value="ECO:0007669"/>
    <property type="project" value="InterPro"/>
</dbReference>
<dbReference type="SMART" id="SM00382">
    <property type="entry name" value="AAA"/>
    <property type="match status" value="1"/>
</dbReference>
<dbReference type="PANTHER" id="PTHR47396:SF1">
    <property type="entry name" value="ATP-DEPENDENT HELICASE IRC3-RELATED"/>
    <property type="match status" value="1"/>
</dbReference>
<feature type="domain" description="Helicase ATP-binding" evidence="1">
    <location>
        <begin position="22"/>
        <end position="201"/>
    </location>
</feature>
<dbReference type="GO" id="GO:0003677">
    <property type="term" value="F:DNA binding"/>
    <property type="evidence" value="ECO:0007669"/>
    <property type="project" value="InterPro"/>
</dbReference>
<dbReference type="Pfam" id="PF04851">
    <property type="entry name" value="ResIII"/>
    <property type="match status" value="1"/>
</dbReference>
<gene>
    <name evidence="2" type="ORF">UW53_C0015G0020</name>
</gene>
<dbReference type="Gene3D" id="3.40.50.300">
    <property type="entry name" value="P-loop containing nucleotide triphosphate hydrolases"/>
    <property type="match status" value="2"/>
</dbReference>
<dbReference type="Proteomes" id="UP000034087">
    <property type="component" value="Unassembled WGS sequence"/>
</dbReference>
<proteinExistence type="predicted"/>
<name>A0A0G1KSK6_9BACT</name>
<dbReference type="InterPro" id="IPR014001">
    <property type="entry name" value="Helicase_ATP-bd"/>
</dbReference>
<dbReference type="PROSITE" id="PS51192">
    <property type="entry name" value="HELICASE_ATP_BIND_1"/>
    <property type="match status" value="1"/>
</dbReference>
<dbReference type="InterPro" id="IPR006935">
    <property type="entry name" value="Helicase/UvrB_N"/>
</dbReference>
<dbReference type="InterPro" id="IPR050742">
    <property type="entry name" value="Helicase_Restrict-Modif_Enz"/>
</dbReference>